<comment type="caution">
    <text evidence="1">The sequence shown here is derived from an EMBL/GenBank/DDBJ whole genome shotgun (WGS) entry which is preliminary data.</text>
</comment>
<dbReference type="EMBL" id="WUPT01000002">
    <property type="protein sequence ID" value="MXQ08211.1"/>
    <property type="molecule type" value="Genomic_DNA"/>
</dbReference>
<organism evidence="1 2">
    <name type="scientific">Kangsaoukella pontilimi</name>
    <dbReference type="NCBI Taxonomy" id="2691042"/>
    <lineage>
        <taxon>Bacteria</taxon>
        <taxon>Pseudomonadati</taxon>
        <taxon>Pseudomonadota</taxon>
        <taxon>Alphaproteobacteria</taxon>
        <taxon>Rhodobacterales</taxon>
        <taxon>Paracoccaceae</taxon>
        <taxon>Kangsaoukella</taxon>
    </lineage>
</organism>
<dbReference type="AlphaFoldDB" id="A0A7C9MDE8"/>
<dbReference type="Proteomes" id="UP000480350">
    <property type="component" value="Unassembled WGS sequence"/>
</dbReference>
<evidence type="ECO:0000313" key="1">
    <source>
        <dbReference type="EMBL" id="MXQ08211.1"/>
    </source>
</evidence>
<proteinExistence type="predicted"/>
<reference evidence="1 2" key="1">
    <citation type="submission" date="2019-12" db="EMBL/GenBank/DDBJ databases">
        <authorList>
            <person name="Lee S.D."/>
        </authorList>
    </citation>
    <scope>NUCLEOTIDE SEQUENCE [LARGE SCALE GENOMIC DNA]</scope>
    <source>
        <strain evidence="1 2">GH1-50</strain>
    </source>
</reference>
<gene>
    <name evidence="1" type="ORF">GQ651_10185</name>
</gene>
<reference evidence="1 2" key="2">
    <citation type="submission" date="2020-03" db="EMBL/GenBank/DDBJ databases">
        <title>Kangsaoukella pontilimi gen. nov., sp. nov., a new member of the family Rhodobacteraceae isolated from a tidal mudflat.</title>
        <authorList>
            <person name="Kim I.S."/>
        </authorList>
    </citation>
    <scope>NUCLEOTIDE SEQUENCE [LARGE SCALE GENOMIC DNA]</scope>
    <source>
        <strain evidence="1 2">GH1-50</strain>
    </source>
</reference>
<keyword evidence="2" id="KW-1185">Reference proteome</keyword>
<accession>A0A7C9MDE8</accession>
<evidence type="ECO:0000313" key="2">
    <source>
        <dbReference type="Proteomes" id="UP000480350"/>
    </source>
</evidence>
<name>A0A7C9MDE8_9RHOB</name>
<protein>
    <submittedName>
        <fullName evidence="1">Uncharacterized protein</fullName>
    </submittedName>
</protein>
<sequence>MSAKSEIGQDATTTLDAADVPQWWKEVFPAGPSNGFFRREHDQVIRFTERNPSTLFISVELLPGRDDAALSDRVTDKLCIDHGWSQLVLQVTQDGREIDRLERIISGLTNEGLFKPYGALKVLGAGKAGSLILRLGGALTKAQKVAICPDSIPSNWPADAAPVDLFYDPLAGPRPSAGSLPTGSVMLRLPGLSDDPVASLQDAGLLETAIGGCFDRSLKAADFHTRIRARKRLPLYRETLHRLSRARQTARAKERWPCTRGNVWMLENRGGSLHYLSDQWGGRVIGFEERHGVTLAQTPPTMRGVIALGDWCGIPRPLPERFPWHVLDETLSGHGPDFAARAHGALLANHLDSRGTALPGVLALDLPQAGSTLSDFAADSTLRRKLRERLAQANEAAPSHDRTVHVDRVILGLGSGAADADEAEITATYRDLIGWLEEAIPQNTGQGTLPYFVLSQSAGSRTNGRAPRILAEGRLEASYPAGRVVVAGPAYPYALMPDMPSTPDPAERLLMDELEALAVATCQSGGRWFCPELRLATWSGTEITAAFTSLTPLVLDPGPHGFRLEDAPEDLEILSAEQVDDTRIRLTCNRAPDEAGLALAYAWGWSKAARDGYPANHGAVRDSWEAQSLLSPDWTLRRYALAGVVPLMSEDRVGAA</sequence>
<dbReference type="RefSeq" id="WP_160764152.1">
    <property type="nucleotide sequence ID" value="NZ_WUPT01000002.1"/>
</dbReference>